<proteinExistence type="predicted"/>
<reference evidence="2" key="1">
    <citation type="journal article" date="2022" name="Cell">
        <title>Design, construction, and in vivo augmentation of a complex gut microbiome.</title>
        <authorList>
            <person name="Cheng A.G."/>
            <person name="Ho P.Y."/>
            <person name="Aranda-Diaz A."/>
            <person name="Jain S."/>
            <person name="Yu F.B."/>
            <person name="Meng X."/>
            <person name="Wang M."/>
            <person name="Iakiviak M."/>
            <person name="Nagashima K."/>
            <person name="Zhao A."/>
            <person name="Murugkar P."/>
            <person name="Patil A."/>
            <person name="Atabakhsh K."/>
            <person name="Weakley A."/>
            <person name="Yan J."/>
            <person name="Brumbaugh A.R."/>
            <person name="Higginbottom S."/>
            <person name="Dimas A."/>
            <person name="Shiver A.L."/>
            <person name="Deutschbauer A."/>
            <person name="Neff N."/>
            <person name="Sonnenburg J.L."/>
            <person name="Huang K.C."/>
            <person name="Fischbach M.A."/>
        </authorList>
    </citation>
    <scope>NUCLEOTIDE SEQUENCE</scope>
    <source>
        <strain evidence="2">DSM 19829</strain>
    </source>
</reference>
<dbReference type="PANTHER" id="PTHR12110:SF41">
    <property type="entry name" value="INOSOSE DEHYDRATASE"/>
    <property type="match status" value="1"/>
</dbReference>
<evidence type="ECO:0000313" key="3">
    <source>
        <dbReference type="Proteomes" id="UP001060164"/>
    </source>
</evidence>
<keyword evidence="3" id="KW-1185">Reference proteome</keyword>
<evidence type="ECO:0000259" key="1">
    <source>
        <dbReference type="Pfam" id="PF01261"/>
    </source>
</evidence>
<name>A0ABY5VKX8_9FIRM</name>
<dbReference type="InterPro" id="IPR050312">
    <property type="entry name" value="IolE/XylAMocC-like"/>
</dbReference>
<protein>
    <submittedName>
        <fullName evidence="2">Sugar phosphate isomerase/epimerase</fullName>
    </submittedName>
</protein>
<dbReference type="Gene3D" id="3.20.20.150">
    <property type="entry name" value="Divalent-metal-dependent TIM barrel enzymes"/>
    <property type="match status" value="1"/>
</dbReference>
<dbReference type="EMBL" id="CP102290">
    <property type="protein sequence ID" value="UWP61052.1"/>
    <property type="molecule type" value="Genomic_DNA"/>
</dbReference>
<dbReference type="RefSeq" id="WP_028529578.1">
    <property type="nucleotide sequence ID" value="NZ_CABLBR010000028.1"/>
</dbReference>
<dbReference type="GO" id="GO:0016853">
    <property type="term" value="F:isomerase activity"/>
    <property type="evidence" value="ECO:0007669"/>
    <property type="project" value="UniProtKB-KW"/>
</dbReference>
<dbReference type="InterPro" id="IPR013022">
    <property type="entry name" value="Xyl_isomerase-like_TIM-brl"/>
</dbReference>
<dbReference type="Proteomes" id="UP001060164">
    <property type="component" value="Chromosome"/>
</dbReference>
<keyword evidence="2" id="KW-0413">Isomerase</keyword>
<dbReference type="InterPro" id="IPR036237">
    <property type="entry name" value="Xyl_isomerase-like_sf"/>
</dbReference>
<feature type="domain" description="Xylose isomerase-like TIM barrel" evidence="1">
    <location>
        <begin position="23"/>
        <end position="283"/>
    </location>
</feature>
<evidence type="ECO:0000313" key="2">
    <source>
        <dbReference type="EMBL" id="UWP61052.1"/>
    </source>
</evidence>
<organism evidence="2 3">
    <name type="scientific">Ruminococcus gauvreauii</name>
    <dbReference type="NCBI Taxonomy" id="438033"/>
    <lineage>
        <taxon>Bacteria</taxon>
        <taxon>Bacillati</taxon>
        <taxon>Bacillota</taxon>
        <taxon>Clostridia</taxon>
        <taxon>Eubacteriales</taxon>
        <taxon>Oscillospiraceae</taxon>
        <taxon>Ruminococcus</taxon>
    </lineage>
</organism>
<dbReference type="Pfam" id="PF01261">
    <property type="entry name" value="AP_endonuc_2"/>
    <property type="match status" value="1"/>
</dbReference>
<accession>A0ABY5VKX8</accession>
<dbReference type="PANTHER" id="PTHR12110">
    <property type="entry name" value="HYDROXYPYRUVATE ISOMERASE"/>
    <property type="match status" value="1"/>
</dbReference>
<gene>
    <name evidence="2" type="ORF">NQ502_08485</name>
</gene>
<sequence length="286" mass="32187">MKLGAITNGISQSFETALKIMKNDGISYAELQFIWDTEICHHTEEENKEMKKLLDQYDIKVACIMKHVLNGMSVMDTEIEDEAYQEQIRLLKKSIELARYFGTNITRIQPFAKHNVVFGDGGADKYLSGYNKSWTKFLKLLDPCCQIAEDAGIDMVMETGTGSYIHTAALAKKAIEALGCSRLKILWDPANCLYSMEDPVQAYESAADYIVDVHIKDIRINKPLAAITYCPLGYGEMAQYTEAIAGLLKKNNYEGVVTFENQVIPEGKAEQEGWTQSVDMFKKIFG</sequence>
<dbReference type="SUPFAM" id="SSF51658">
    <property type="entry name" value="Xylose isomerase-like"/>
    <property type="match status" value="1"/>
</dbReference>